<organism evidence="3 4">
    <name type="scientific">Xenoophorus captivus</name>
    <dbReference type="NCBI Taxonomy" id="1517983"/>
    <lineage>
        <taxon>Eukaryota</taxon>
        <taxon>Metazoa</taxon>
        <taxon>Chordata</taxon>
        <taxon>Craniata</taxon>
        <taxon>Vertebrata</taxon>
        <taxon>Euteleostomi</taxon>
        <taxon>Actinopterygii</taxon>
        <taxon>Neopterygii</taxon>
        <taxon>Teleostei</taxon>
        <taxon>Neoteleostei</taxon>
        <taxon>Acanthomorphata</taxon>
        <taxon>Ovalentaria</taxon>
        <taxon>Atherinomorphae</taxon>
        <taxon>Cyprinodontiformes</taxon>
        <taxon>Goodeidae</taxon>
        <taxon>Xenoophorus</taxon>
    </lineage>
</organism>
<proteinExistence type="predicted"/>
<comment type="caution">
    <text evidence="3">The sequence shown here is derived from an EMBL/GenBank/DDBJ whole genome shotgun (WGS) entry which is preliminary data.</text>
</comment>
<evidence type="ECO:0000256" key="1">
    <source>
        <dbReference type="SAM" id="Coils"/>
    </source>
</evidence>
<evidence type="ECO:0000313" key="4">
    <source>
        <dbReference type="Proteomes" id="UP001434883"/>
    </source>
</evidence>
<sequence length="292" mass="34348">MHLTEHIQPRSSVKSDLEYHAQLEEMQVTIRQLEEDLSAARRRSDLYEAELRDSRQTSEELKRKAAKEQGKAEVEELLSKLEKTNSEQQVKIQELQDKLSKAVKASTEATELLQNVRQAKERLERDLERLRGKTDSSDTLKRRLRETEELEENLRDAQSTAQRMETQLVQKERLFEDKIKVLEAQMKTDMSEKESLEAKRAQQEEESRENCKLISEQKAEEMISELRQQKFYLESQAGKLEAQNAKLEEHLEKMSQQEQTRRTRLMELESRLREPGHDIKISNKLVMVGKIE</sequence>
<feature type="coiled-coil region" evidence="1">
    <location>
        <begin position="233"/>
        <end position="260"/>
    </location>
</feature>
<protein>
    <submittedName>
        <fullName evidence="3">Uncharacterized protein</fullName>
    </submittedName>
</protein>
<evidence type="ECO:0000313" key="3">
    <source>
        <dbReference type="EMBL" id="MEQ2218051.1"/>
    </source>
</evidence>
<keyword evidence="1" id="KW-0175">Coiled coil</keyword>
<name>A0ABV0SD25_9TELE</name>
<accession>A0ABV0SD25</accession>
<feature type="region of interest" description="Disordered" evidence="2">
    <location>
        <begin position="51"/>
        <end position="73"/>
    </location>
</feature>
<gene>
    <name evidence="3" type="ORF">XENOCAPTIV_028541</name>
</gene>
<reference evidence="3 4" key="1">
    <citation type="submission" date="2021-06" db="EMBL/GenBank/DDBJ databases">
        <authorList>
            <person name="Palmer J.M."/>
        </authorList>
    </citation>
    <scope>NUCLEOTIDE SEQUENCE [LARGE SCALE GENOMIC DNA]</scope>
    <source>
        <strain evidence="3 4">XC_2019</strain>
        <tissue evidence="3">Muscle</tissue>
    </source>
</reference>
<evidence type="ECO:0000256" key="2">
    <source>
        <dbReference type="SAM" id="MobiDB-lite"/>
    </source>
</evidence>
<dbReference type="EMBL" id="JAHRIN010076404">
    <property type="protein sequence ID" value="MEQ2218051.1"/>
    <property type="molecule type" value="Genomic_DNA"/>
</dbReference>
<dbReference type="Proteomes" id="UP001434883">
    <property type="component" value="Unassembled WGS sequence"/>
</dbReference>
<keyword evidence="4" id="KW-1185">Reference proteome</keyword>